<gene>
    <name evidence="1" type="ORF">FHR87_001266</name>
</gene>
<protein>
    <submittedName>
        <fullName evidence="1">Uncharacterized protein (DUF924 family)</fullName>
    </submittedName>
</protein>
<keyword evidence="2" id="KW-1185">Reference proteome</keyword>
<dbReference type="AlphaFoldDB" id="A0A839T189"/>
<dbReference type="Gene3D" id="1.20.58.320">
    <property type="entry name" value="TPR-like"/>
    <property type="match status" value="1"/>
</dbReference>
<dbReference type="Proteomes" id="UP000549250">
    <property type="component" value="Unassembled WGS sequence"/>
</dbReference>
<comment type="caution">
    <text evidence="1">The sequence shown here is derived from an EMBL/GenBank/DDBJ whole genome shotgun (WGS) entry which is preliminary data.</text>
</comment>
<dbReference type="Gene3D" id="1.25.40.10">
    <property type="entry name" value="Tetratricopeptide repeat domain"/>
    <property type="match status" value="1"/>
</dbReference>
<evidence type="ECO:0000313" key="1">
    <source>
        <dbReference type="EMBL" id="MBB3102878.1"/>
    </source>
</evidence>
<proteinExistence type="predicted"/>
<reference evidence="1 2" key="1">
    <citation type="submission" date="2020-08" db="EMBL/GenBank/DDBJ databases">
        <title>Genomic Encyclopedia of Type Strains, Phase III (KMG-III): the genomes of soil and plant-associated and newly described type strains.</title>
        <authorList>
            <person name="Whitman W."/>
        </authorList>
    </citation>
    <scope>NUCLEOTIDE SEQUENCE [LARGE SCALE GENOMIC DNA]</scope>
    <source>
        <strain evidence="1 2">CECT 4462</strain>
    </source>
</reference>
<dbReference type="EMBL" id="JACHXI010000004">
    <property type="protein sequence ID" value="MBB3102878.1"/>
    <property type="molecule type" value="Genomic_DNA"/>
</dbReference>
<organism evidence="1 2">
    <name type="scientific">Azomonas macrocytogenes</name>
    <name type="common">Azotobacter macrocytogenes</name>
    <dbReference type="NCBI Taxonomy" id="69962"/>
    <lineage>
        <taxon>Bacteria</taxon>
        <taxon>Pseudomonadati</taxon>
        <taxon>Pseudomonadota</taxon>
        <taxon>Gammaproteobacteria</taxon>
        <taxon>Pseudomonadales</taxon>
        <taxon>Pseudomonadaceae</taxon>
        <taxon>Azomonas</taxon>
    </lineage>
</organism>
<name>A0A839T189_AZOMA</name>
<dbReference type="InterPro" id="IPR010323">
    <property type="entry name" value="DUF924"/>
</dbReference>
<evidence type="ECO:0000313" key="2">
    <source>
        <dbReference type="Proteomes" id="UP000549250"/>
    </source>
</evidence>
<accession>A0A839T189</accession>
<dbReference type="RefSeq" id="WP_183165849.1">
    <property type="nucleotide sequence ID" value="NZ_JACHXI010000004.1"/>
</dbReference>
<dbReference type="SUPFAM" id="SSF48452">
    <property type="entry name" value="TPR-like"/>
    <property type="match status" value="1"/>
</dbReference>
<dbReference type="InterPro" id="IPR011990">
    <property type="entry name" value="TPR-like_helical_dom_sf"/>
</dbReference>
<sequence length="200" mass="22879">MLEPWQPLFDWWFGRGTSAGSIFAEKKLLWFGQRAEQDAETHRLFSNWVDDALHGELDDWADVPQGWLALIILLDQLPRMIHRDTPQAFAGDERALQLVRDGLSHGVDMLLSPIQRVFAYLVLEHAENLAMQEQSVGYFGVLRDIAKSEERELFDGFLAVALRHRDVIAHFGRFPYRNAALGRASSEAEVKFLSQPGTRF</sequence>
<dbReference type="Pfam" id="PF06041">
    <property type="entry name" value="DUF924"/>
    <property type="match status" value="1"/>
</dbReference>